<dbReference type="Gene3D" id="3.40.50.2000">
    <property type="entry name" value="Glycogen Phosphorylase B"/>
    <property type="match status" value="1"/>
</dbReference>
<proteinExistence type="predicted"/>
<gene>
    <name evidence="1" type="ORF">S01H1_55721</name>
</gene>
<feature type="non-terminal residue" evidence="1">
    <location>
        <position position="115"/>
    </location>
</feature>
<dbReference type="SUPFAM" id="SSF53756">
    <property type="entry name" value="UDP-Glycosyltransferase/glycogen phosphorylase"/>
    <property type="match status" value="1"/>
</dbReference>
<sequence>MINGGPGGIDQALGANLTMRSENLPKAVVLITAHAWVHENIGGSFKVATELAQYLASQGHRVFYVCGTREAEPVNPTRAGGVELWRYPFPKSRSPHPANVLGHVLGTRRLTRQIL</sequence>
<accession>X0XQ87</accession>
<reference evidence="1" key="1">
    <citation type="journal article" date="2014" name="Front. Microbiol.">
        <title>High frequency of phylogenetically diverse reductive dehalogenase-homologous genes in deep subseafloor sedimentary metagenomes.</title>
        <authorList>
            <person name="Kawai M."/>
            <person name="Futagami T."/>
            <person name="Toyoda A."/>
            <person name="Takaki Y."/>
            <person name="Nishi S."/>
            <person name="Hori S."/>
            <person name="Arai W."/>
            <person name="Tsubouchi T."/>
            <person name="Morono Y."/>
            <person name="Uchiyama I."/>
            <person name="Ito T."/>
            <person name="Fujiyama A."/>
            <person name="Inagaki F."/>
            <person name="Takami H."/>
        </authorList>
    </citation>
    <scope>NUCLEOTIDE SEQUENCE</scope>
    <source>
        <strain evidence="1">Expedition CK06-06</strain>
    </source>
</reference>
<dbReference type="AlphaFoldDB" id="X0XQ87"/>
<evidence type="ECO:0008006" key="2">
    <source>
        <dbReference type="Google" id="ProtNLM"/>
    </source>
</evidence>
<protein>
    <recommendedName>
        <fullName evidence="2">Glycosyltransferase subfamily 4-like N-terminal domain-containing protein</fullName>
    </recommendedName>
</protein>
<organism evidence="1">
    <name type="scientific">marine sediment metagenome</name>
    <dbReference type="NCBI Taxonomy" id="412755"/>
    <lineage>
        <taxon>unclassified sequences</taxon>
        <taxon>metagenomes</taxon>
        <taxon>ecological metagenomes</taxon>
    </lineage>
</organism>
<dbReference type="EMBL" id="BARS01036234">
    <property type="protein sequence ID" value="GAG27016.1"/>
    <property type="molecule type" value="Genomic_DNA"/>
</dbReference>
<evidence type="ECO:0000313" key="1">
    <source>
        <dbReference type="EMBL" id="GAG27016.1"/>
    </source>
</evidence>
<comment type="caution">
    <text evidence="1">The sequence shown here is derived from an EMBL/GenBank/DDBJ whole genome shotgun (WGS) entry which is preliminary data.</text>
</comment>
<name>X0XQ87_9ZZZZ</name>